<proteinExistence type="predicted"/>
<reference evidence="1" key="1">
    <citation type="submission" date="2023-11" db="EMBL/GenBank/DDBJ databases">
        <authorList>
            <person name="Poullet M."/>
        </authorList>
    </citation>
    <scope>NUCLEOTIDE SEQUENCE</scope>
    <source>
        <strain evidence="1">E1834</strain>
    </source>
</reference>
<evidence type="ECO:0000313" key="2">
    <source>
        <dbReference type="Proteomes" id="UP001497535"/>
    </source>
</evidence>
<gene>
    <name evidence="1" type="ORF">MENTE1834_LOCUS28813</name>
</gene>
<organism evidence="1 2">
    <name type="scientific">Meloidogyne enterolobii</name>
    <name type="common">Root-knot nematode worm</name>
    <name type="synonym">Meloidogyne mayaguensis</name>
    <dbReference type="NCBI Taxonomy" id="390850"/>
    <lineage>
        <taxon>Eukaryota</taxon>
        <taxon>Metazoa</taxon>
        <taxon>Ecdysozoa</taxon>
        <taxon>Nematoda</taxon>
        <taxon>Chromadorea</taxon>
        <taxon>Rhabditida</taxon>
        <taxon>Tylenchina</taxon>
        <taxon>Tylenchomorpha</taxon>
        <taxon>Tylenchoidea</taxon>
        <taxon>Meloidogynidae</taxon>
        <taxon>Meloidogyninae</taxon>
        <taxon>Meloidogyne</taxon>
    </lineage>
</organism>
<keyword evidence="2" id="KW-1185">Reference proteome</keyword>
<accession>A0ACB0ZRL0</accession>
<comment type="caution">
    <text evidence="1">The sequence shown here is derived from an EMBL/GenBank/DDBJ whole genome shotgun (WGS) entry which is preliminary data.</text>
</comment>
<evidence type="ECO:0000313" key="1">
    <source>
        <dbReference type="EMBL" id="CAK5081579.1"/>
    </source>
</evidence>
<sequence>MFSFFWFLNIFIFYLFANACHPTSHNLIPKTTTLKPSTTTKKTTITTKTTPKHHSSTSSSTSTTKTTSPQQTKTTIKTTKKPINCCKLIKEIKSTKFYNGHLNLEYYGNNNNCFDKVKINCL</sequence>
<protein>
    <submittedName>
        <fullName evidence="1">Uncharacterized protein</fullName>
    </submittedName>
</protein>
<dbReference type="EMBL" id="CAVMJV010000044">
    <property type="protein sequence ID" value="CAK5081579.1"/>
    <property type="molecule type" value="Genomic_DNA"/>
</dbReference>
<name>A0ACB0ZRL0_MELEN</name>
<dbReference type="Proteomes" id="UP001497535">
    <property type="component" value="Unassembled WGS sequence"/>
</dbReference>